<feature type="transmembrane region" description="Helical" evidence="1">
    <location>
        <begin position="113"/>
        <end position="130"/>
    </location>
</feature>
<dbReference type="Pfam" id="PF09997">
    <property type="entry name" value="DUF2238"/>
    <property type="match status" value="1"/>
</dbReference>
<reference evidence="2 3" key="1">
    <citation type="journal article" date="2015" name="Nature">
        <title>rRNA introns, odd ribosomes, and small enigmatic genomes across a large radiation of phyla.</title>
        <authorList>
            <person name="Brown C.T."/>
            <person name="Hug L.A."/>
            <person name="Thomas B.C."/>
            <person name="Sharon I."/>
            <person name="Castelle C.J."/>
            <person name="Singh A."/>
            <person name="Wilkins M.J."/>
            <person name="Williams K.H."/>
            <person name="Banfield J.F."/>
        </authorList>
    </citation>
    <scope>NUCLEOTIDE SEQUENCE [LARGE SCALE GENOMIC DNA]</scope>
</reference>
<name>A0A0G1UYK6_9BACT</name>
<keyword evidence="1" id="KW-0812">Transmembrane</keyword>
<evidence type="ECO:0000256" key="1">
    <source>
        <dbReference type="SAM" id="Phobius"/>
    </source>
</evidence>
<evidence type="ECO:0000313" key="2">
    <source>
        <dbReference type="EMBL" id="KKU99227.1"/>
    </source>
</evidence>
<keyword evidence="1" id="KW-0472">Membrane</keyword>
<comment type="caution">
    <text evidence="2">The sequence shown here is derived from an EMBL/GenBank/DDBJ whole genome shotgun (WGS) entry which is preliminary data.</text>
</comment>
<feature type="transmembrane region" description="Helical" evidence="1">
    <location>
        <begin position="15"/>
        <end position="37"/>
    </location>
</feature>
<keyword evidence="1" id="KW-1133">Transmembrane helix</keyword>
<dbReference type="InterPro" id="IPR014509">
    <property type="entry name" value="YjdF-like"/>
</dbReference>
<dbReference type="AlphaFoldDB" id="A0A0G1UYK6"/>
<dbReference type="EMBL" id="LCPO01000004">
    <property type="protein sequence ID" value="KKU99227.1"/>
    <property type="molecule type" value="Genomic_DNA"/>
</dbReference>
<organism evidence="2 3">
    <name type="scientific">Candidatus Jorgensenbacteria bacterium GW2011_GWC1_48_8</name>
    <dbReference type="NCBI Taxonomy" id="1618666"/>
    <lineage>
        <taxon>Bacteria</taxon>
        <taxon>Candidatus Joergenseniibacteriota</taxon>
    </lineage>
</organism>
<sequence length="135" mass="14582">MASVTNKDFHSPQKLGNCLVLATLVVIAGHAAGSIWLYRATDWFDNLLHFAGGAWLALAVIFFFRGEISSLKTFLIVFGAALIWEIFEAGLNLYAKNAYGFATPVGGATGDTILDIILGILGTLITLSYIKTKKQ</sequence>
<feature type="transmembrane region" description="Helical" evidence="1">
    <location>
        <begin position="43"/>
        <end position="64"/>
    </location>
</feature>
<gene>
    <name evidence="2" type="ORF">UY32_C0004G0019</name>
</gene>
<accession>A0A0G1UYK6</accession>
<protein>
    <submittedName>
        <fullName evidence="2">Uncharacterized protein</fullName>
    </submittedName>
</protein>
<feature type="transmembrane region" description="Helical" evidence="1">
    <location>
        <begin position="71"/>
        <end position="93"/>
    </location>
</feature>
<proteinExistence type="predicted"/>
<dbReference type="Proteomes" id="UP000034600">
    <property type="component" value="Unassembled WGS sequence"/>
</dbReference>
<evidence type="ECO:0000313" key="3">
    <source>
        <dbReference type="Proteomes" id="UP000034600"/>
    </source>
</evidence>